<dbReference type="InterPro" id="IPR018094">
    <property type="entry name" value="Thymidylate_kinase"/>
</dbReference>
<dbReference type="Proteomes" id="UP001169862">
    <property type="component" value="Unassembled WGS sequence"/>
</dbReference>
<dbReference type="InterPro" id="IPR039430">
    <property type="entry name" value="Thymidylate_kin-like_dom"/>
</dbReference>
<comment type="catalytic activity">
    <reaction evidence="10 12">
        <text>dTMP + ATP = dTDP + ADP</text>
        <dbReference type="Rhea" id="RHEA:13517"/>
        <dbReference type="ChEBI" id="CHEBI:30616"/>
        <dbReference type="ChEBI" id="CHEBI:58369"/>
        <dbReference type="ChEBI" id="CHEBI:63528"/>
        <dbReference type="ChEBI" id="CHEBI:456216"/>
        <dbReference type="EC" id="2.7.4.9"/>
    </reaction>
</comment>
<evidence type="ECO:0000313" key="14">
    <source>
        <dbReference type="EMBL" id="MDO6452191.1"/>
    </source>
</evidence>
<evidence type="ECO:0000256" key="8">
    <source>
        <dbReference type="ARBA" id="ARBA00022840"/>
    </source>
</evidence>
<dbReference type="Pfam" id="PF02223">
    <property type="entry name" value="Thymidylate_kin"/>
    <property type="match status" value="1"/>
</dbReference>
<dbReference type="RefSeq" id="WP_178968847.1">
    <property type="nucleotide sequence ID" value="NZ_CAXPFL010000037.1"/>
</dbReference>
<evidence type="ECO:0000313" key="15">
    <source>
        <dbReference type="Proteomes" id="UP001169862"/>
    </source>
</evidence>
<dbReference type="SUPFAM" id="SSF52540">
    <property type="entry name" value="P-loop containing nucleoside triphosphate hydrolases"/>
    <property type="match status" value="1"/>
</dbReference>
<dbReference type="GO" id="GO:0006227">
    <property type="term" value="P:dUDP biosynthetic process"/>
    <property type="evidence" value="ECO:0007669"/>
    <property type="project" value="TreeGrafter"/>
</dbReference>
<comment type="function">
    <text evidence="11 12">Phosphorylation of dTMP to form dTDP in both de novo and salvage pathways of dTTP synthesis.</text>
</comment>
<keyword evidence="8 12" id="KW-0067">ATP-binding</keyword>
<dbReference type="CDD" id="cd01672">
    <property type="entry name" value="TMPK"/>
    <property type="match status" value="1"/>
</dbReference>
<name>A0AAW7XEL7_9GAMM</name>
<evidence type="ECO:0000256" key="2">
    <source>
        <dbReference type="ARBA" id="ARBA00012980"/>
    </source>
</evidence>
<evidence type="ECO:0000256" key="7">
    <source>
        <dbReference type="ARBA" id="ARBA00022777"/>
    </source>
</evidence>
<dbReference type="NCBIfam" id="TIGR00041">
    <property type="entry name" value="DTMP_kinase"/>
    <property type="match status" value="1"/>
</dbReference>
<accession>A0AAW7XEL7</accession>
<evidence type="ECO:0000259" key="13">
    <source>
        <dbReference type="Pfam" id="PF02223"/>
    </source>
</evidence>
<evidence type="ECO:0000256" key="12">
    <source>
        <dbReference type="HAMAP-Rule" id="MF_00165"/>
    </source>
</evidence>
<evidence type="ECO:0000256" key="5">
    <source>
        <dbReference type="ARBA" id="ARBA00022727"/>
    </source>
</evidence>
<proteinExistence type="inferred from homology"/>
<dbReference type="EC" id="2.7.4.9" evidence="2 12"/>
<dbReference type="InterPro" id="IPR027417">
    <property type="entry name" value="P-loop_NTPase"/>
</dbReference>
<evidence type="ECO:0000256" key="6">
    <source>
        <dbReference type="ARBA" id="ARBA00022741"/>
    </source>
</evidence>
<sequence>MQPTGRFITVEGTEGVGKSTNIAFIKALLESSGVEVVLTREPGGTPLAEEIRALLLSPRQELVNDDAEMLLVFAARAQHIDQVIKPALSRGAWVLSDRFTDATFAYQGAGRGISWERIKLLESFVQAGLSPDLTVWLDLDVEVGIERAMARSEPDRFELEKKTFFEKVRAGYQRRCDEDPDRFAVIDASHSLAVVQQEIARALKERLHLA</sequence>
<evidence type="ECO:0000256" key="9">
    <source>
        <dbReference type="ARBA" id="ARBA00029962"/>
    </source>
</evidence>
<keyword evidence="5 12" id="KW-0545">Nucleotide biosynthesis</keyword>
<evidence type="ECO:0000256" key="1">
    <source>
        <dbReference type="ARBA" id="ARBA00009776"/>
    </source>
</evidence>
<comment type="caution">
    <text evidence="14">The sequence shown here is derived from an EMBL/GenBank/DDBJ whole genome shotgun (WGS) entry which is preliminary data.</text>
</comment>
<evidence type="ECO:0000256" key="10">
    <source>
        <dbReference type="ARBA" id="ARBA00048743"/>
    </source>
</evidence>
<evidence type="ECO:0000256" key="11">
    <source>
        <dbReference type="ARBA" id="ARBA00057735"/>
    </source>
</evidence>
<dbReference type="AlphaFoldDB" id="A0AAW7XEL7"/>
<dbReference type="PANTHER" id="PTHR10344:SF4">
    <property type="entry name" value="UMP-CMP KINASE 2, MITOCHONDRIAL"/>
    <property type="match status" value="1"/>
</dbReference>
<evidence type="ECO:0000256" key="3">
    <source>
        <dbReference type="ARBA" id="ARBA00017144"/>
    </source>
</evidence>
<dbReference type="HAMAP" id="MF_00165">
    <property type="entry name" value="Thymidylate_kinase"/>
    <property type="match status" value="1"/>
</dbReference>
<feature type="domain" description="Thymidylate kinase-like" evidence="13">
    <location>
        <begin position="10"/>
        <end position="199"/>
    </location>
</feature>
<dbReference type="EMBL" id="JAUOPG010000001">
    <property type="protein sequence ID" value="MDO6452191.1"/>
    <property type="molecule type" value="Genomic_DNA"/>
</dbReference>
<dbReference type="PANTHER" id="PTHR10344">
    <property type="entry name" value="THYMIDYLATE KINASE"/>
    <property type="match status" value="1"/>
</dbReference>
<dbReference type="Gene3D" id="3.40.50.300">
    <property type="entry name" value="P-loop containing nucleotide triphosphate hydrolases"/>
    <property type="match status" value="1"/>
</dbReference>
<organism evidence="14 15">
    <name type="scientific">Neptunomonas phycophila</name>
    <dbReference type="NCBI Taxonomy" id="1572645"/>
    <lineage>
        <taxon>Bacteria</taxon>
        <taxon>Pseudomonadati</taxon>
        <taxon>Pseudomonadota</taxon>
        <taxon>Gammaproteobacteria</taxon>
        <taxon>Oceanospirillales</taxon>
        <taxon>Oceanospirillaceae</taxon>
        <taxon>Neptunomonas</taxon>
    </lineage>
</organism>
<keyword evidence="7 12" id="KW-0418">Kinase</keyword>
<feature type="binding site" evidence="12">
    <location>
        <begin position="12"/>
        <end position="19"/>
    </location>
    <ligand>
        <name>ATP</name>
        <dbReference type="ChEBI" id="CHEBI:30616"/>
    </ligand>
</feature>
<comment type="similarity">
    <text evidence="1 12">Belongs to the thymidylate kinase family.</text>
</comment>
<evidence type="ECO:0000256" key="4">
    <source>
        <dbReference type="ARBA" id="ARBA00022679"/>
    </source>
</evidence>
<dbReference type="GO" id="GO:0005829">
    <property type="term" value="C:cytosol"/>
    <property type="evidence" value="ECO:0007669"/>
    <property type="project" value="TreeGrafter"/>
</dbReference>
<dbReference type="GO" id="GO:0005524">
    <property type="term" value="F:ATP binding"/>
    <property type="evidence" value="ECO:0007669"/>
    <property type="project" value="UniProtKB-UniRule"/>
</dbReference>
<keyword evidence="6 12" id="KW-0547">Nucleotide-binding</keyword>
<dbReference type="GO" id="GO:0004798">
    <property type="term" value="F:dTMP kinase activity"/>
    <property type="evidence" value="ECO:0007669"/>
    <property type="project" value="UniProtKB-UniRule"/>
</dbReference>
<dbReference type="GeneID" id="89456476"/>
<keyword evidence="4 12" id="KW-0808">Transferase</keyword>
<dbReference type="FunFam" id="3.40.50.300:FF:000225">
    <property type="entry name" value="Thymidylate kinase"/>
    <property type="match status" value="1"/>
</dbReference>
<reference evidence="14" key="1">
    <citation type="submission" date="2023-07" db="EMBL/GenBank/DDBJ databases">
        <title>Genome content predicts the carbon catabolic preferences of heterotrophic bacteria.</title>
        <authorList>
            <person name="Gralka M."/>
        </authorList>
    </citation>
    <scope>NUCLEOTIDE SEQUENCE</scope>
    <source>
        <strain evidence="14">I2M16</strain>
    </source>
</reference>
<dbReference type="GO" id="GO:0006235">
    <property type="term" value="P:dTTP biosynthetic process"/>
    <property type="evidence" value="ECO:0007669"/>
    <property type="project" value="UniProtKB-UniRule"/>
</dbReference>
<gene>
    <name evidence="12 14" type="primary">tmk</name>
    <name evidence="14" type="ORF">Q4490_01310</name>
</gene>
<dbReference type="GO" id="GO:0006233">
    <property type="term" value="P:dTDP biosynthetic process"/>
    <property type="evidence" value="ECO:0007669"/>
    <property type="project" value="InterPro"/>
</dbReference>
<protein>
    <recommendedName>
        <fullName evidence="3 12">Thymidylate kinase</fullName>
        <ecNumber evidence="2 12">2.7.4.9</ecNumber>
    </recommendedName>
    <alternativeName>
        <fullName evidence="9 12">dTMP kinase</fullName>
    </alternativeName>
</protein>